<protein>
    <submittedName>
        <fullName evidence="3">Sigma-70 region 2</fullName>
    </submittedName>
</protein>
<dbReference type="AlphaFoldDB" id="A0A518CN28"/>
<gene>
    <name evidence="3" type="ORF">Pla110_23610</name>
</gene>
<evidence type="ECO:0000313" key="4">
    <source>
        <dbReference type="Proteomes" id="UP000317178"/>
    </source>
</evidence>
<evidence type="ECO:0000259" key="2">
    <source>
        <dbReference type="Pfam" id="PF04542"/>
    </source>
</evidence>
<evidence type="ECO:0000313" key="3">
    <source>
        <dbReference type="EMBL" id="QDU80630.1"/>
    </source>
</evidence>
<proteinExistence type="predicted"/>
<feature type="domain" description="RNA polymerase sigma-70 region 2" evidence="2">
    <location>
        <begin position="52"/>
        <end position="107"/>
    </location>
</feature>
<reference evidence="3 4" key="1">
    <citation type="submission" date="2019-02" db="EMBL/GenBank/DDBJ databases">
        <title>Deep-cultivation of Planctomycetes and their phenomic and genomic characterization uncovers novel biology.</title>
        <authorList>
            <person name="Wiegand S."/>
            <person name="Jogler M."/>
            <person name="Boedeker C."/>
            <person name="Pinto D."/>
            <person name="Vollmers J."/>
            <person name="Rivas-Marin E."/>
            <person name="Kohn T."/>
            <person name="Peeters S.H."/>
            <person name="Heuer A."/>
            <person name="Rast P."/>
            <person name="Oberbeckmann S."/>
            <person name="Bunk B."/>
            <person name="Jeske O."/>
            <person name="Meyerdierks A."/>
            <person name="Storesund J.E."/>
            <person name="Kallscheuer N."/>
            <person name="Luecker S."/>
            <person name="Lage O.M."/>
            <person name="Pohl T."/>
            <person name="Merkel B.J."/>
            <person name="Hornburger P."/>
            <person name="Mueller R.-W."/>
            <person name="Bruemmer F."/>
            <person name="Labrenz M."/>
            <person name="Spormann A.M."/>
            <person name="Op den Camp H."/>
            <person name="Overmann J."/>
            <person name="Amann R."/>
            <person name="Jetten M.S.M."/>
            <person name="Mascher T."/>
            <person name="Medema M.H."/>
            <person name="Devos D.P."/>
            <person name="Kaster A.-K."/>
            <person name="Ovreas L."/>
            <person name="Rohde M."/>
            <person name="Galperin M.Y."/>
            <person name="Jogler C."/>
        </authorList>
    </citation>
    <scope>NUCLEOTIDE SEQUENCE [LARGE SCALE GENOMIC DNA]</scope>
    <source>
        <strain evidence="3 4">Pla110</strain>
    </source>
</reference>
<dbReference type="Pfam" id="PF04542">
    <property type="entry name" value="Sigma70_r2"/>
    <property type="match status" value="1"/>
</dbReference>
<dbReference type="Gene3D" id="1.10.1740.10">
    <property type="match status" value="1"/>
</dbReference>
<dbReference type="RefSeq" id="WP_197440144.1">
    <property type="nucleotide sequence ID" value="NZ_CP036281.1"/>
</dbReference>
<dbReference type="InterPro" id="IPR014284">
    <property type="entry name" value="RNA_pol_sigma-70_dom"/>
</dbReference>
<accession>A0A518CN28</accession>
<organism evidence="3 4">
    <name type="scientific">Polystyrenella longa</name>
    <dbReference type="NCBI Taxonomy" id="2528007"/>
    <lineage>
        <taxon>Bacteria</taxon>
        <taxon>Pseudomonadati</taxon>
        <taxon>Planctomycetota</taxon>
        <taxon>Planctomycetia</taxon>
        <taxon>Planctomycetales</taxon>
        <taxon>Planctomycetaceae</taxon>
        <taxon>Polystyrenella</taxon>
    </lineage>
</organism>
<dbReference type="InterPro" id="IPR007627">
    <property type="entry name" value="RNA_pol_sigma70_r2"/>
</dbReference>
<dbReference type="KEGG" id="plon:Pla110_23610"/>
<dbReference type="InterPro" id="IPR013325">
    <property type="entry name" value="RNA_pol_sigma_r2"/>
</dbReference>
<dbReference type="GO" id="GO:0003700">
    <property type="term" value="F:DNA-binding transcription factor activity"/>
    <property type="evidence" value="ECO:0007669"/>
    <property type="project" value="InterPro"/>
</dbReference>
<evidence type="ECO:0000256" key="1">
    <source>
        <dbReference type="SAM" id="MobiDB-lite"/>
    </source>
</evidence>
<feature type="region of interest" description="Disordered" evidence="1">
    <location>
        <begin position="1"/>
        <end position="35"/>
    </location>
</feature>
<dbReference type="SUPFAM" id="SSF88946">
    <property type="entry name" value="Sigma2 domain of RNA polymerase sigma factors"/>
    <property type="match status" value="1"/>
</dbReference>
<dbReference type="EMBL" id="CP036281">
    <property type="protein sequence ID" value="QDU80630.1"/>
    <property type="molecule type" value="Genomic_DNA"/>
</dbReference>
<name>A0A518CN28_9PLAN</name>
<dbReference type="Proteomes" id="UP000317178">
    <property type="component" value="Chromosome"/>
</dbReference>
<dbReference type="NCBIfam" id="TIGR02937">
    <property type="entry name" value="sigma70-ECF"/>
    <property type="match status" value="1"/>
</dbReference>
<dbReference type="GO" id="GO:0006352">
    <property type="term" value="P:DNA-templated transcription initiation"/>
    <property type="evidence" value="ECO:0007669"/>
    <property type="project" value="InterPro"/>
</dbReference>
<feature type="compositionally biased region" description="Polar residues" evidence="1">
    <location>
        <begin position="15"/>
        <end position="24"/>
    </location>
</feature>
<sequence length="221" mass="25300">MIKVPPPTISARCPENQSVENSDTWPRGLPESLQGSGSRLRRVICVQTRQLIRHSAFSEADRQDIEQELALEVLKKVDKFDPRRAQLTTFIDRLIKNKATSMIRSRTAAMRDYRRNSASLNASMPDGHGECVEHSLVLSETAAKRHTRQSPRDHLESAQLKEDLASIWSKLSSRQRELMQLLQESSPNAISRRPGWSRRQVAKTKAELRQLFEDEGLQKYL</sequence>
<keyword evidence="4" id="KW-1185">Reference proteome</keyword>